<accession>A0AA90N9L7</accession>
<dbReference type="EMBL" id="JAUTIX010000002">
    <property type="protein sequence ID" value="MDP0397465.1"/>
    <property type="molecule type" value="Genomic_DNA"/>
</dbReference>
<feature type="signal peptide" evidence="2">
    <location>
        <begin position="1"/>
        <end position="32"/>
    </location>
</feature>
<evidence type="ECO:0000256" key="2">
    <source>
        <dbReference type="SAM" id="SignalP"/>
    </source>
</evidence>
<sequence length="414" mass="41060">MRNATRHNRIRSALVVPAALLPLLAVAPGGVAAEPAPPAPVTTTTPAPAATPEPATTPPAATPPATTTAPVPTTATPRPPVTSTAPVPTTGTASPTTGTTTAAPPVGLTVGAVRIVDEGGAPVPGASAYVQGCSGGPGASLADGGATTVTGPCVRARIDRVPTNWRVISPSEQTVTTNSGRAEFRFVLARGGIVPPTTTPPPPGGIRFTLDARDRSGRGVASQYAVYACENGRPLGGLATDSAGNGGGAFPGDCLTVVPTAWPASCVLVGPHAYSRVVGNGVNRLNFTFKCGGQNPPGPGDVPGRLHKTDRSTGAPLAGASFAISGCESGETVRAVSTGPDGLAAFSLPPGCYRATETVAPAGYVRDAAAVAFRVDPAAPFQVQVTNAKASAPVAVRNPGVRVPISSIPSGRVS</sequence>
<dbReference type="Gene3D" id="2.60.40.10">
    <property type="entry name" value="Immunoglobulins"/>
    <property type="match status" value="1"/>
</dbReference>
<dbReference type="InterPro" id="IPR013783">
    <property type="entry name" value="Ig-like_fold"/>
</dbReference>
<evidence type="ECO:0000313" key="4">
    <source>
        <dbReference type="EMBL" id="MDP0397465.1"/>
    </source>
</evidence>
<feature type="region of interest" description="Disordered" evidence="1">
    <location>
        <begin position="36"/>
        <end position="105"/>
    </location>
</feature>
<feature type="compositionally biased region" description="Pro residues" evidence="1">
    <location>
        <begin position="49"/>
        <end position="62"/>
    </location>
</feature>
<dbReference type="Pfam" id="PF17802">
    <property type="entry name" value="SpaA"/>
    <property type="match status" value="1"/>
</dbReference>
<dbReference type="AlphaFoldDB" id="A0AA90N9L7"/>
<dbReference type="InterPro" id="IPR041033">
    <property type="entry name" value="SpaA_PFL_dom_1"/>
</dbReference>
<dbReference type="RefSeq" id="WP_305110669.1">
    <property type="nucleotide sequence ID" value="NZ_JAUTIX010000002.1"/>
</dbReference>
<evidence type="ECO:0000256" key="1">
    <source>
        <dbReference type="SAM" id="MobiDB-lite"/>
    </source>
</evidence>
<protein>
    <submittedName>
        <fullName evidence="4">Prealbumin-like fold domain-containing protein</fullName>
    </submittedName>
</protein>
<dbReference type="Proteomes" id="UP001178281">
    <property type="component" value="Unassembled WGS sequence"/>
</dbReference>
<proteinExistence type="predicted"/>
<reference evidence="4" key="1">
    <citation type="submission" date="2023-08" db="EMBL/GenBank/DDBJ databases">
        <title>The draft genome of Tsukamurella strandjordii strain 050030.</title>
        <authorList>
            <person name="Zhao F."/>
            <person name="Feng Y."/>
            <person name="Zong Z."/>
        </authorList>
    </citation>
    <scope>NUCLEOTIDE SEQUENCE</scope>
    <source>
        <strain evidence="4">050030</strain>
    </source>
</reference>
<gene>
    <name evidence="4" type="ORF">Q7X28_05950</name>
</gene>
<dbReference type="PRINTS" id="PR01217">
    <property type="entry name" value="PRICHEXTENSN"/>
</dbReference>
<keyword evidence="5" id="KW-1185">Reference proteome</keyword>
<feature type="compositionally biased region" description="Low complexity" evidence="1">
    <location>
        <begin position="63"/>
        <end position="105"/>
    </location>
</feature>
<dbReference type="GO" id="GO:0005975">
    <property type="term" value="P:carbohydrate metabolic process"/>
    <property type="evidence" value="ECO:0007669"/>
    <property type="project" value="UniProtKB-ARBA"/>
</dbReference>
<organism evidence="4 5">
    <name type="scientific">Tsukamurella strandjordii</name>
    <dbReference type="NCBI Taxonomy" id="147577"/>
    <lineage>
        <taxon>Bacteria</taxon>
        <taxon>Bacillati</taxon>
        <taxon>Actinomycetota</taxon>
        <taxon>Actinomycetes</taxon>
        <taxon>Mycobacteriales</taxon>
        <taxon>Tsukamurellaceae</taxon>
        <taxon>Tsukamurella</taxon>
    </lineage>
</organism>
<keyword evidence="2" id="KW-0732">Signal</keyword>
<comment type="caution">
    <text evidence="4">The sequence shown here is derived from an EMBL/GenBank/DDBJ whole genome shotgun (WGS) entry which is preliminary data.</text>
</comment>
<name>A0AA90N9L7_9ACTN</name>
<feature type="chain" id="PRO_5041690009" evidence="2">
    <location>
        <begin position="33"/>
        <end position="414"/>
    </location>
</feature>
<evidence type="ECO:0000313" key="5">
    <source>
        <dbReference type="Proteomes" id="UP001178281"/>
    </source>
</evidence>
<evidence type="ECO:0000259" key="3">
    <source>
        <dbReference type="Pfam" id="PF17802"/>
    </source>
</evidence>
<feature type="domain" description="SpaA-like prealbumin fold" evidence="3">
    <location>
        <begin position="306"/>
        <end position="388"/>
    </location>
</feature>